<gene>
    <name evidence="10" type="ORF">N7515_006268</name>
</gene>
<feature type="transmembrane region" description="Helical" evidence="8">
    <location>
        <begin position="250"/>
        <end position="267"/>
    </location>
</feature>
<dbReference type="GO" id="GO:0012505">
    <property type="term" value="C:endomembrane system"/>
    <property type="evidence" value="ECO:0007669"/>
    <property type="project" value="UniProtKB-SubCell"/>
</dbReference>
<evidence type="ECO:0000256" key="2">
    <source>
        <dbReference type="ARBA" id="ARBA00008335"/>
    </source>
</evidence>
<feature type="transmembrane region" description="Helical" evidence="8">
    <location>
        <begin position="445"/>
        <end position="470"/>
    </location>
</feature>
<evidence type="ECO:0000256" key="3">
    <source>
        <dbReference type="ARBA" id="ARBA00022448"/>
    </source>
</evidence>
<organism evidence="10 11">
    <name type="scientific">Penicillium bovifimosum</name>
    <dbReference type="NCBI Taxonomy" id="126998"/>
    <lineage>
        <taxon>Eukaryota</taxon>
        <taxon>Fungi</taxon>
        <taxon>Dikarya</taxon>
        <taxon>Ascomycota</taxon>
        <taxon>Pezizomycotina</taxon>
        <taxon>Eurotiomycetes</taxon>
        <taxon>Eurotiomycetidae</taxon>
        <taxon>Eurotiales</taxon>
        <taxon>Aspergillaceae</taxon>
        <taxon>Penicillium</taxon>
    </lineage>
</organism>
<dbReference type="Gene3D" id="1.20.1720.10">
    <property type="entry name" value="Multidrug resistance protein D"/>
    <property type="match status" value="1"/>
</dbReference>
<feature type="transmembrane region" description="Helical" evidence="8">
    <location>
        <begin position="524"/>
        <end position="542"/>
    </location>
</feature>
<evidence type="ECO:0000259" key="9">
    <source>
        <dbReference type="PROSITE" id="PS50850"/>
    </source>
</evidence>
<dbReference type="GO" id="GO:0046943">
    <property type="term" value="F:carboxylic acid transmembrane transporter activity"/>
    <property type="evidence" value="ECO:0007669"/>
    <property type="project" value="UniProtKB-ARBA"/>
</dbReference>
<name>A0A9W9GUC9_9EURO</name>
<dbReference type="Pfam" id="PF07690">
    <property type="entry name" value="MFS_1"/>
    <property type="match status" value="1"/>
</dbReference>
<feature type="transmembrane region" description="Helical" evidence="8">
    <location>
        <begin position="354"/>
        <end position="374"/>
    </location>
</feature>
<feature type="domain" description="Major facilitator superfamily (MFS) profile" evidence="9">
    <location>
        <begin position="58"/>
        <end position="547"/>
    </location>
</feature>
<dbReference type="GO" id="GO:0000329">
    <property type="term" value="C:fungal-type vacuole membrane"/>
    <property type="evidence" value="ECO:0007669"/>
    <property type="project" value="TreeGrafter"/>
</dbReference>
<evidence type="ECO:0000256" key="5">
    <source>
        <dbReference type="ARBA" id="ARBA00022989"/>
    </source>
</evidence>
<dbReference type="Proteomes" id="UP001149079">
    <property type="component" value="Unassembled WGS sequence"/>
</dbReference>
<comment type="caution">
    <text evidence="10">The sequence shown here is derived from an EMBL/GenBank/DDBJ whole genome shotgun (WGS) entry which is preliminary data.</text>
</comment>
<evidence type="ECO:0000256" key="6">
    <source>
        <dbReference type="ARBA" id="ARBA00023136"/>
    </source>
</evidence>
<keyword evidence="4 8" id="KW-0812">Transmembrane</keyword>
<feature type="transmembrane region" description="Helical" evidence="8">
    <location>
        <begin position="57"/>
        <end position="80"/>
    </location>
</feature>
<feature type="transmembrane region" description="Helical" evidence="8">
    <location>
        <begin position="123"/>
        <end position="142"/>
    </location>
</feature>
<dbReference type="FunFam" id="1.20.1720.10:FF:000013">
    <property type="entry name" value="Related to multidrug resistance proteins"/>
    <property type="match status" value="1"/>
</dbReference>
<dbReference type="Gene3D" id="1.20.1250.20">
    <property type="entry name" value="MFS general substrate transporter like domains"/>
    <property type="match status" value="1"/>
</dbReference>
<evidence type="ECO:0000256" key="4">
    <source>
        <dbReference type="ARBA" id="ARBA00022692"/>
    </source>
</evidence>
<evidence type="ECO:0000313" key="10">
    <source>
        <dbReference type="EMBL" id="KAJ5130229.1"/>
    </source>
</evidence>
<feature type="transmembrane region" description="Helical" evidence="8">
    <location>
        <begin position="148"/>
        <end position="168"/>
    </location>
</feature>
<comment type="subcellular location">
    <subcellularLocation>
        <location evidence="1">Endomembrane system</location>
        <topology evidence="1">Multi-pass membrane protein</topology>
    </subcellularLocation>
</comment>
<dbReference type="CDD" id="cd17502">
    <property type="entry name" value="MFS_Azr1_MDR_like"/>
    <property type="match status" value="1"/>
</dbReference>
<proteinExistence type="inferred from homology"/>
<evidence type="ECO:0000313" key="11">
    <source>
        <dbReference type="Proteomes" id="UP001149079"/>
    </source>
</evidence>
<dbReference type="RefSeq" id="XP_056520608.1">
    <property type="nucleotide sequence ID" value="XM_056667012.1"/>
</dbReference>
<evidence type="ECO:0000256" key="8">
    <source>
        <dbReference type="SAM" id="Phobius"/>
    </source>
</evidence>
<sequence length="549" mass="58971">MAPETSPTETSPLLGSASADAVSNGTISPHHVESGDPAETEEQVKQPFPDAQKQIKYIVPAVSLGIFLSAVDQTIVMASYGQIGSDLKALNLTSWIATSYFLTLTSFQPLYGKLSDIFGRKPCLLFAYAIFGLGCLGCGLARNINDLIAARVFQGIGGGGMTTVVSILMSDIVPLRDRGLWQGIINLIYAMGSGIGAPMGGILADYIGWRWAFLAQFPLCIVASISVSFFLKLPVRESANWKTKLRRIDFLGAVVLVGAVLAFLVGLDRGSNVSWKMPLTIASLSVSAVLFVVFILVETYVAVEPFAPGRIIFNRTSVACYGCNFFSFGGWLAALFYIPLYFQAVDGVSATTAGVRLLPGIIAGVTGSLLAGLYMRRYGKYYWLTIAAYTFLTTGVFCVYLFSGGVVASTVPMICGMVLAGFGNGIGVTSTLIGLISNSTYEDQAVVTACSYLFRSLGSVIGLSLASTVVQQLLRDRLRLGLRDSKNIDQIVEKVRESLDFIKTLDPATASIVRGSYGWSTNKGFAFLAVVVFFSLFSSCFIRESKLSR</sequence>
<keyword evidence="11" id="KW-1185">Reference proteome</keyword>
<dbReference type="OrthoDB" id="3437016at2759"/>
<dbReference type="GO" id="GO:0015174">
    <property type="term" value="F:basic amino acid transmembrane transporter activity"/>
    <property type="evidence" value="ECO:0007669"/>
    <property type="project" value="TreeGrafter"/>
</dbReference>
<feature type="transmembrane region" description="Helical" evidence="8">
    <location>
        <begin position="180"/>
        <end position="203"/>
    </location>
</feature>
<keyword evidence="5 8" id="KW-1133">Transmembrane helix</keyword>
<feature type="transmembrane region" description="Helical" evidence="8">
    <location>
        <begin position="209"/>
        <end position="230"/>
    </location>
</feature>
<accession>A0A9W9GUC9</accession>
<comment type="similarity">
    <text evidence="2">Belongs to the major facilitator superfamily.</text>
</comment>
<feature type="transmembrane region" description="Helical" evidence="8">
    <location>
        <begin position="318"/>
        <end position="342"/>
    </location>
</feature>
<dbReference type="PANTHER" id="PTHR23501">
    <property type="entry name" value="MAJOR FACILITATOR SUPERFAMILY"/>
    <property type="match status" value="1"/>
</dbReference>
<feature type="transmembrane region" description="Helical" evidence="8">
    <location>
        <begin position="279"/>
        <end position="297"/>
    </location>
</feature>
<dbReference type="EMBL" id="JAPQKL010000005">
    <property type="protein sequence ID" value="KAJ5130229.1"/>
    <property type="molecule type" value="Genomic_DNA"/>
</dbReference>
<evidence type="ECO:0000256" key="1">
    <source>
        <dbReference type="ARBA" id="ARBA00004127"/>
    </source>
</evidence>
<dbReference type="InterPro" id="IPR036259">
    <property type="entry name" value="MFS_trans_sf"/>
</dbReference>
<feature type="region of interest" description="Disordered" evidence="7">
    <location>
        <begin position="1"/>
        <end position="46"/>
    </location>
</feature>
<evidence type="ECO:0000256" key="7">
    <source>
        <dbReference type="SAM" id="MobiDB-lite"/>
    </source>
</evidence>
<dbReference type="InterPro" id="IPR011701">
    <property type="entry name" value="MFS"/>
</dbReference>
<reference evidence="10" key="2">
    <citation type="journal article" date="2023" name="IMA Fungus">
        <title>Comparative genomic study of the Penicillium genus elucidates a diverse pangenome and 15 lateral gene transfer events.</title>
        <authorList>
            <person name="Petersen C."/>
            <person name="Sorensen T."/>
            <person name="Nielsen M.R."/>
            <person name="Sondergaard T.E."/>
            <person name="Sorensen J.L."/>
            <person name="Fitzpatrick D.A."/>
            <person name="Frisvad J.C."/>
            <person name="Nielsen K.L."/>
        </authorList>
    </citation>
    <scope>NUCLEOTIDE SEQUENCE</scope>
    <source>
        <strain evidence="10">IBT 22155</strain>
    </source>
</reference>
<keyword evidence="6 8" id="KW-0472">Membrane</keyword>
<dbReference type="PANTHER" id="PTHR23501:SF84">
    <property type="entry name" value="VACUOLAR MEMBRANE AMINO ACID UPTAKE TRANSPORTER FNX2"/>
    <property type="match status" value="1"/>
</dbReference>
<dbReference type="SUPFAM" id="SSF103473">
    <property type="entry name" value="MFS general substrate transporter"/>
    <property type="match status" value="2"/>
</dbReference>
<dbReference type="PROSITE" id="PS50850">
    <property type="entry name" value="MFS"/>
    <property type="match status" value="1"/>
</dbReference>
<feature type="transmembrane region" description="Helical" evidence="8">
    <location>
        <begin position="409"/>
        <end position="433"/>
    </location>
</feature>
<protein>
    <recommendedName>
        <fullName evidence="9">Major facilitator superfamily (MFS) profile domain-containing protein</fullName>
    </recommendedName>
</protein>
<dbReference type="GeneID" id="81406182"/>
<dbReference type="InterPro" id="IPR020846">
    <property type="entry name" value="MFS_dom"/>
</dbReference>
<keyword evidence="3" id="KW-0813">Transport</keyword>
<dbReference type="AlphaFoldDB" id="A0A9W9GUC9"/>
<feature type="compositionally biased region" description="Polar residues" evidence="7">
    <location>
        <begin position="1"/>
        <end position="13"/>
    </location>
</feature>
<feature type="transmembrane region" description="Helical" evidence="8">
    <location>
        <begin position="92"/>
        <end position="111"/>
    </location>
</feature>
<reference evidence="10" key="1">
    <citation type="submission" date="2022-11" db="EMBL/GenBank/DDBJ databases">
        <authorList>
            <person name="Petersen C."/>
        </authorList>
    </citation>
    <scope>NUCLEOTIDE SEQUENCE</scope>
    <source>
        <strain evidence="10">IBT 22155</strain>
    </source>
</reference>
<feature type="transmembrane region" description="Helical" evidence="8">
    <location>
        <begin position="381"/>
        <end position="403"/>
    </location>
</feature>